<name>A0A3N0HYK4_9FIRM</name>
<dbReference type="PANTHER" id="PTHR46609">
    <property type="entry name" value="EXONUCLEASE, PHAGE-TYPE/RECB, C-TERMINAL DOMAIN-CONTAINING PROTEIN"/>
    <property type="match status" value="1"/>
</dbReference>
<accession>A0A3N0HYK4</accession>
<dbReference type="Proteomes" id="UP000276568">
    <property type="component" value="Unassembled WGS sequence"/>
</dbReference>
<proteinExistence type="predicted"/>
<dbReference type="OrthoDB" id="46225at2"/>
<organism evidence="3 4">
    <name type="scientific">Absicoccus porci</name>
    <dbReference type="NCBI Taxonomy" id="2486576"/>
    <lineage>
        <taxon>Bacteria</taxon>
        <taxon>Bacillati</taxon>
        <taxon>Bacillota</taxon>
        <taxon>Erysipelotrichia</taxon>
        <taxon>Erysipelotrichales</taxon>
        <taxon>Erysipelotrichaceae</taxon>
        <taxon>Absicoccus</taxon>
    </lineage>
</organism>
<protein>
    <submittedName>
        <fullName evidence="3">Endonuclease</fullName>
    </submittedName>
</protein>
<dbReference type="GO" id="GO:0004519">
    <property type="term" value="F:endonuclease activity"/>
    <property type="evidence" value="ECO:0007669"/>
    <property type="project" value="UniProtKB-KW"/>
</dbReference>
<feature type="domain" description="YqaJ viral recombinase" evidence="2">
    <location>
        <begin position="15"/>
        <end position="149"/>
    </location>
</feature>
<evidence type="ECO:0000256" key="1">
    <source>
        <dbReference type="SAM" id="Coils"/>
    </source>
</evidence>
<dbReference type="NCBIfam" id="TIGR03033">
    <property type="entry name" value="phage_rel_nuc"/>
    <property type="match status" value="1"/>
</dbReference>
<dbReference type="Pfam" id="PF09588">
    <property type="entry name" value="YqaJ"/>
    <property type="match status" value="1"/>
</dbReference>
<evidence type="ECO:0000313" key="3">
    <source>
        <dbReference type="EMBL" id="RNM29839.1"/>
    </source>
</evidence>
<dbReference type="AlphaFoldDB" id="A0A3N0HYK4"/>
<dbReference type="InterPro" id="IPR051703">
    <property type="entry name" value="NF-kappa-B_Signaling_Reg"/>
</dbReference>
<keyword evidence="3" id="KW-0540">Nuclease</keyword>
<dbReference type="Gene3D" id="3.90.320.10">
    <property type="match status" value="1"/>
</dbReference>
<keyword evidence="3" id="KW-0255">Endonuclease</keyword>
<keyword evidence="4" id="KW-1185">Reference proteome</keyword>
<dbReference type="InterPro" id="IPR017482">
    <property type="entry name" value="Lambda-type_endonuclease"/>
</dbReference>
<evidence type="ECO:0000259" key="2">
    <source>
        <dbReference type="Pfam" id="PF09588"/>
    </source>
</evidence>
<feature type="coiled-coil region" evidence="1">
    <location>
        <begin position="225"/>
        <end position="252"/>
    </location>
</feature>
<dbReference type="InterPro" id="IPR011604">
    <property type="entry name" value="PDDEXK-like_dom_sf"/>
</dbReference>
<dbReference type="PANTHER" id="PTHR46609:SF6">
    <property type="entry name" value="EXONUCLEASE, PHAGE-TYPE_RECB, C-TERMINAL DOMAIN-CONTAINING PROTEIN-RELATED"/>
    <property type="match status" value="1"/>
</dbReference>
<gene>
    <name evidence="3" type="ORF">EDX97_09455</name>
</gene>
<comment type="caution">
    <text evidence="3">The sequence shown here is derived from an EMBL/GenBank/DDBJ whole genome shotgun (WGS) entry which is preliminary data.</text>
</comment>
<reference evidence="3 4" key="1">
    <citation type="submission" date="2018-11" db="EMBL/GenBank/DDBJ databases">
        <title>Clostridium sp. nov., a member of the family Erysipelotrichaceae isolated from pig faeces.</title>
        <authorList>
            <person name="Chang Y.-H."/>
        </authorList>
    </citation>
    <scope>NUCLEOTIDE SEQUENCE [LARGE SCALE GENOMIC DNA]</scope>
    <source>
        <strain evidence="3 4">YH-panp20</strain>
    </source>
</reference>
<keyword evidence="3" id="KW-0378">Hydrolase</keyword>
<dbReference type="RefSeq" id="WP_128520903.1">
    <property type="nucleotide sequence ID" value="NZ_RJQC01000003.1"/>
</dbReference>
<sequence>MKPYNKIKLPETREEWLENRMKGIGGSDAGAILGFNPYKSPYYLWCEKTGRIGSQPDSEAMRQGRDLEDYVARRWMEATGKKVHKSGFSYQSKEHPYMLANVDRLVVGENAGLECKTANALTRTRYDKGDIPASYYAQCMHYMAVTGMDKWYIAVLVLGKAFYFFEVERNEEEIEALIREEHRFWNYVKTDQEPPVDGTDSTSEALNQVFHPSDDAGSVIISDDLTSMLLELKSKQKELQTIQKEYENQIKDVMGDAVYAYSNHANITWKESVSKRFDTSRFKKENPDMYNRYLKKSTTRRFLIKEMKEEEE</sequence>
<dbReference type="InterPro" id="IPR019080">
    <property type="entry name" value="YqaJ_viral_recombinase"/>
</dbReference>
<dbReference type="SUPFAM" id="SSF52980">
    <property type="entry name" value="Restriction endonuclease-like"/>
    <property type="match status" value="1"/>
</dbReference>
<evidence type="ECO:0000313" key="4">
    <source>
        <dbReference type="Proteomes" id="UP000276568"/>
    </source>
</evidence>
<keyword evidence="1" id="KW-0175">Coiled coil</keyword>
<dbReference type="EMBL" id="RJQC01000003">
    <property type="protein sequence ID" value="RNM29839.1"/>
    <property type="molecule type" value="Genomic_DNA"/>
</dbReference>
<dbReference type="InterPro" id="IPR011335">
    <property type="entry name" value="Restrct_endonuc-II-like"/>
</dbReference>